<accession>A0AAW1QNN7</accession>
<name>A0AAW1QNN7_9CHLO</name>
<reference evidence="1 2" key="1">
    <citation type="journal article" date="2024" name="Nat. Commun.">
        <title>Phylogenomics reveals the evolutionary origins of lichenization in chlorophyte algae.</title>
        <authorList>
            <person name="Puginier C."/>
            <person name="Libourel C."/>
            <person name="Otte J."/>
            <person name="Skaloud P."/>
            <person name="Haon M."/>
            <person name="Grisel S."/>
            <person name="Petersen M."/>
            <person name="Berrin J.G."/>
            <person name="Delaux P.M."/>
            <person name="Dal Grande F."/>
            <person name="Keller J."/>
        </authorList>
    </citation>
    <scope>NUCLEOTIDE SEQUENCE [LARGE SCALE GENOMIC DNA]</scope>
    <source>
        <strain evidence="1 2">SAG 2043</strain>
    </source>
</reference>
<evidence type="ECO:0000313" key="1">
    <source>
        <dbReference type="EMBL" id="KAK9823121.1"/>
    </source>
</evidence>
<proteinExistence type="predicted"/>
<dbReference type="EMBL" id="JALJOR010000002">
    <property type="protein sequence ID" value="KAK9823121.1"/>
    <property type="molecule type" value="Genomic_DNA"/>
</dbReference>
<evidence type="ECO:0000313" key="2">
    <source>
        <dbReference type="Proteomes" id="UP001489004"/>
    </source>
</evidence>
<organism evidence="1 2">
    <name type="scientific">[Myrmecia] bisecta</name>
    <dbReference type="NCBI Taxonomy" id="41462"/>
    <lineage>
        <taxon>Eukaryota</taxon>
        <taxon>Viridiplantae</taxon>
        <taxon>Chlorophyta</taxon>
        <taxon>core chlorophytes</taxon>
        <taxon>Trebouxiophyceae</taxon>
        <taxon>Trebouxiales</taxon>
        <taxon>Trebouxiaceae</taxon>
        <taxon>Myrmecia</taxon>
    </lineage>
</organism>
<sequence length="216" mass="24196">MFHGKIPVSQTHEEKGTAGNIKGCSLKNIEDIRADTEREKRWEDLELEGTSELWHLAPFLKEASAEVMHDLLEKAAPHIVFHVRGGDKYREDQAEKRLSTHPEHLVATFKSQHPSVKVQYSGPPETLGCTLGGTCLLIGDDHALINRTRALVQSHVQCEVLLRSMVVGTKHEQDDFNRLPLEQRCAATHRLIVDLSVMGQAEYFVGSPTSGIWQTT</sequence>
<dbReference type="AlphaFoldDB" id="A0AAW1QNN7"/>
<gene>
    <name evidence="1" type="ORF">WJX72_000417</name>
</gene>
<keyword evidence="2" id="KW-1185">Reference proteome</keyword>
<dbReference type="Proteomes" id="UP001489004">
    <property type="component" value="Unassembled WGS sequence"/>
</dbReference>
<comment type="caution">
    <text evidence="1">The sequence shown here is derived from an EMBL/GenBank/DDBJ whole genome shotgun (WGS) entry which is preliminary data.</text>
</comment>
<protein>
    <submittedName>
        <fullName evidence="1">Uncharacterized protein</fullName>
    </submittedName>
</protein>